<dbReference type="EMBL" id="JADWDJ010000017">
    <property type="protein sequence ID" value="KAG5267416.1"/>
    <property type="molecule type" value="Genomic_DNA"/>
</dbReference>
<comment type="catalytic activity">
    <reaction evidence="8">
        <text>L-seryl-[protein] + ATP = O-phospho-L-seryl-[protein] + ADP + H(+)</text>
        <dbReference type="Rhea" id="RHEA:17989"/>
        <dbReference type="Rhea" id="RHEA-COMP:9863"/>
        <dbReference type="Rhea" id="RHEA-COMP:11604"/>
        <dbReference type="ChEBI" id="CHEBI:15378"/>
        <dbReference type="ChEBI" id="CHEBI:29999"/>
        <dbReference type="ChEBI" id="CHEBI:30616"/>
        <dbReference type="ChEBI" id="CHEBI:83421"/>
        <dbReference type="ChEBI" id="CHEBI:456216"/>
        <dbReference type="EC" id="2.7.12.1"/>
    </reaction>
</comment>
<feature type="region of interest" description="Disordered" evidence="12">
    <location>
        <begin position="1"/>
        <end position="51"/>
    </location>
</feature>
<feature type="compositionally biased region" description="Basic and acidic residues" evidence="12">
    <location>
        <begin position="600"/>
        <end position="612"/>
    </location>
</feature>
<dbReference type="PROSITE" id="PS00108">
    <property type="entry name" value="PROTEIN_KINASE_ST"/>
    <property type="match status" value="1"/>
</dbReference>
<keyword evidence="15" id="KW-1185">Reference proteome</keyword>
<dbReference type="EC" id="2.7.12.1" evidence="2"/>
<dbReference type="InterPro" id="IPR000719">
    <property type="entry name" value="Prot_kinase_dom"/>
</dbReference>
<comment type="caution">
    <text evidence="14">The sequence shown here is derived from an EMBL/GenBank/DDBJ whole genome shotgun (WGS) entry which is preliminary data.</text>
</comment>
<evidence type="ECO:0000256" key="6">
    <source>
        <dbReference type="ARBA" id="ARBA00022777"/>
    </source>
</evidence>
<organism evidence="14 15">
    <name type="scientific">Alosa alosa</name>
    <name type="common">allis shad</name>
    <dbReference type="NCBI Taxonomy" id="278164"/>
    <lineage>
        <taxon>Eukaryota</taxon>
        <taxon>Metazoa</taxon>
        <taxon>Chordata</taxon>
        <taxon>Craniata</taxon>
        <taxon>Vertebrata</taxon>
        <taxon>Euteleostomi</taxon>
        <taxon>Actinopterygii</taxon>
        <taxon>Neopterygii</taxon>
        <taxon>Teleostei</taxon>
        <taxon>Clupei</taxon>
        <taxon>Clupeiformes</taxon>
        <taxon>Clupeoidei</taxon>
        <taxon>Clupeidae</taxon>
        <taxon>Alosa</taxon>
    </lineage>
</organism>
<accession>A0AAV6G473</accession>
<dbReference type="GO" id="GO:0005634">
    <property type="term" value="C:nucleus"/>
    <property type="evidence" value="ECO:0007669"/>
    <property type="project" value="TreeGrafter"/>
</dbReference>
<keyword evidence="7 11" id="KW-0067">ATP-binding</keyword>
<evidence type="ECO:0000256" key="9">
    <source>
        <dbReference type="ARBA" id="ARBA00049308"/>
    </source>
</evidence>
<dbReference type="SMART" id="SM00220">
    <property type="entry name" value="S_TKc"/>
    <property type="match status" value="1"/>
</dbReference>
<dbReference type="PANTHER" id="PTHR24058:SF22">
    <property type="entry name" value="DUAL SPECIFICITY TYROSINE-PHOSPHORYLATION-REGULATED KINASE 4"/>
    <property type="match status" value="1"/>
</dbReference>
<protein>
    <recommendedName>
        <fullName evidence="2">dual-specificity kinase</fullName>
        <ecNumber evidence="2">2.7.12.1</ecNumber>
    </recommendedName>
</protein>
<evidence type="ECO:0000313" key="14">
    <source>
        <dbReference type="EMBL" id="KAG5267416.1"/>
    </source>
</evidence>
<evidence type="ECO:0000256" key="5">
    <source>
        <dbReference type="ARBA" id="ARBA00022741"/>
    </source>
</evidence>
<evidence type="ECO:0000256" key="2">
    <source>
        <dbReference type="ARBA" id="ARBA00013203"/>
    </source>
</evidence>
<dbReference type="Proteomes" id="UP000823561">
    <property type="component" value="Chromosome 17"/>
</dbReference>
<sequence length="668" mass="75400">MSSGNLGERPPNRRKTARKPKERDNGLPVLSKPDECPPGPKPHGGTSGTALHVISGEGLRSSKPQKSGIRMVSGRPYQQHHLGTFPHLENKPVCRNPLKTSSHKDILPRIAPVIHNTPPVIPPPSDDDRPRTSKFRSKVENLPECVNSRTSAGHYNGAKSLPLTPREALKIFRDKLSEFEQEEIINFPEIYFLGLDAQKIEAIKGAPQNNGFDDENGMYIKVLHDHLQYRYEVLEVIGKGSFGQVLKCMDHKTKELVAVKILLNKRRFKQQGLVELKILDRLRKKDRNNHFNVIHMKECFMFRDHLCITFELQGDNLHETMKKNRYKGFSQATVRRFTHSILKCLQMLHHEKIIHCDLKPENIVVTQNGSQNIKVIDFGSSCFDHERVYSYIQSRFYRSPEIILGCSYGIEIDMWSLGCIIAELYTGVPLFPGENEKDQLALIIEVLGVPPEEMLQTAPRMKKFFEPNGKPRPYTNTKGKTRKTGSKDLASILKTSDPLFLDFIRGCLAWDPTKRMTPDEALQHDWFAEAKNRCHTRIRTSRKTVEVNTPPQSPKQAAEKSIPLVAGKSIKQVAERSITVADKFHRLYSAKSYKQGQAGKTDRQSPGRDKLASLDHQSVPGATAWKYAAEGAIKVPSSGGSRCKVAKPKSAQIIIPHGCHNPYFRPGS</sequence>
<evidence type="ECO:0000256" key="12">
    <source>
        <dbReference type="SAM" id="MobiDB-lite"/>
    </source>
</evidence>
<dbReference type="GO" id="GO:0005856">
    <property type="term" value="C:cytoskeleton"/>
    <property type="evidence" value="ECO:0007669"/>
    <property type="project" value="TreeGrafter"/>
</dbReference>
<feature type="domain" description="Protein kinase" evidence="13">
    <location>
        <begin position="231"/>
        <end position="527"/>
    </location>
</feature>
<keyword evidence="4" id="KW-0808">Transferase</keyword>
<evidence type="ECO:0000256" key="3">
    <source>
        <dbReference type="ARBA" id="ARBA00022527"/>
    </source>
</evidence>
<dbReference type="InterPro" id="IPR050494">
    <property type="entry name" value="Ser_Thr_dual-spec_kinase"/>
</dbReference>
<reference evidence="14 15" key="1">
    <citation type="submission" date="2020-10" db="EMBL/GenBank/DDBJ databases">
        <title>Chromosome-scale genome assembly of the Allis shad, Alosa alosa.</title>
        <authorList>
            <person name="Margot Z."/>
            <person name="Christophe K."/>
            <person name="Cabau C."/>
            <person name="Louis A."/>
            <person name="Berthelot C."/>
            <person name="Parey E."/>
            <person name="Roest Crollius H."/>
            <person name="Montfort J."/>
            <person name="Robinson-Rechavi M."/>
            <person name="Bucao C."/>
            <person name="Bouchez O."/>
            <person name="Gislard M."/>
            <person name="Lluch J."/>
            <person name="Milhes M."/>
            <person name="Lampietro C."/>
            <person name="Lopez Roques C."/>
            <person name="Donnadieu C."/>
            <person name="Braasch I."/>
            <person name="Desvignes T."/>
            <person name="Postlethwait J."/>
            <person name="Bobe J."/>
            <person name="Guiguen Y."/>
        </authorList>
    </citation>
    <scope>NUCLEOTIDE SEQUENCE [LARGE SCALE GENOMIC DNA]</scope>
    <source>
        <strain evidence="14">M-15738</strain>
        <tissue evidence="14">Blood</tissue>
    </source>
</reference>
<dbReference type="Gene3D" id="3.30.10.30">
    <property type="entry name" value="DYRK"/>
    <property type="match status" value="1"/>
</dbReference>
<dbReference type="Gene3D" id="1.10.510.10">
    <property type="entry name" value="Transferase(Phosphotransferase) domain 1"/>
    <property type="match status" value="1"/>
</dbReference>
<feature type="binding site" evidence="11">
    <location>
        <position position="260"/>
    </location>
    <ligand>
        <name>ATP</name>
        <dbReference type="ChEBI" id="CHEBI:30616"/>
    </ligand>
</feature>
<evidence type="ECO:0000256" key="10">
    <source>
        <dbReference type="ARBA" id="ARBA00051680"/>
    </source>
</evidence>
<evidence type="ECO:0000256" key="1">
    <source>
        <dbReference type="ARBA" id="ARBA00008867"/>
    </source>
</evidence>
<keyword evidence="3" id="KW-0723">Serine/threonine-protein kinase</keyword>
<evidence type="ECO:0000259" key="13">
    <source>
        <dbReference type="PROSITE" id="PS50011"/>
    </source>
</evidence>
<name>A0AAV6G473_9TELE</name>
<dbReference type="FunFam" id="1.10.510.10:FF:000112">
    <property type="entry name" value="Putative dual specificity tyrosine-phosphorylation-regulated kinase 2"/>
    <property type="match status" value="1"/>
</dbReference>
<comment type="catalytic activity">
    <reaction evidence="10">
        <text>L-tyrosyl-[protein] + ATP = O-phospho-L-tyrosyl-[protein] + ADP + H(+)</text>
        <dbReference type="Rhea" id="RHEA:10596"/>
        <dbReference type="Rhea" id="RHEA-COMP:10136"/>
        <dbReference type="Rhea" id="RHEA-COMP:20101"/>
        <dbReference type="ChEBI" id="CHEBI:15378"/>
        <dbReference type="ChEBI" id="CHEBI:30616"/>
        <dbReference type="ChEBI" id="CHEBI:46858"/>
        <dbReference type="ChEBI" id="CHEBI:61978"/>
        <dbReference type="ChEBI" id="CHEBI:456216"/>
        <dbReference type="EC" id="2.7.12.1"/>
    </reaction>
</comment>
<keyword evidence="6" id="KW-0418">Kinase</keyword>
<feature type="region of interest" description="Disordered" evidence="12">
    <location>
        <begin position="114"/>
        <end position="136"/>
    </location>
</feature>
<feature type="compositionally biased region" description="Basic and acidic residues" evidence="12">
    <location>
        <begin position="126"/>
        <end position="136"/>
    </location>
</feature>
<evidence type="ECO:0000256" key="8">
    <source>
        <dbReference type="ARBA" id="ARBA00049003"/>
    </source>
</evidence>
<dbReference type="InterPro" id="IPR042521">
    <property type="entry name" value="DYRK"/>
</dbReference>
<dbReference type="InterPro" id="IPR017441">
    <property type="entry name" value="Protein_kinase_ATP_BS"/>
</dbReference>
<dbReference type="GO" id="GO:0005524">
    <property type="term" value="F:ATP binding"/>
    <property type="evidence" value="ECO:0007669"/>
    <property type="project" value="UniProtKB-UniRule"/>
</dbReference>
<dbReference type="PROSITE" id="PS50011">
    <property type="entry name" value="PROTEIN_KINASE_DOM"/>
    <property type="match status" value="1"/>
</dbReference>
<comment type="similarity">
    <text evidence="1">Belongs to the protein kinase superfamily. CMGC Ser/Thr protein kinase family. MNB/DYRK subfamily.</text>
</comment>
<dbReference type="GO" id="GO:0004712">
    <property type="term" value="F:protein serine/threonine/tyrosine kinase activity"/>
    <property type="evidence" value="ECO:0007669"/>
    <property type="project" value="UniProtKB-EC"/>
</dbReference>
<evidence type="ECO:0000313" key="15">
    <source>
        <dbReference type="Proteomes" id="UP000823561"/>
    </source>
</evidence>
<evidence type="ECO:0000256" key="11">
    <source>
        <dbReference type="PROSITE-ProRule" id="PRU10141"/>
    </source>
</evidence>
<dbReference type="AlphaFoldDB" id="A0AAV6G473"/>
<feature type="region of interest" description="Disordered" evidence="12">
    <location>
        <begin position="542"/>
        <end position="561"/>
    </location>
</feature>
<evidence type="ECO:0000256" key="4">
    <source>
        <dbReference type="ARBA" id="ARBA00022679"/>
    </source>
</evidence>
<evidence type="ECO:0000256" key="7">
    <source>
        <dbReference type="ARBA" id="ARBA00022840"/>
    </source>
</evidence>
<dbReference type="InterPro" id="IPR011009">
    <property type="entry name" value="Kinase-like_dom_sf"/>
</dbReference>
<keyword evidence="5 11" id="KW-0547">Nucleotide-binding</keyword>
<dbReference type="Pfam" id="PF00069">
    <property type="entry name" value="Pkinase"/>
    <property type="match status" value="1"/>
</dbReference>
<dbReference type="GO" id="GO:0004674">
    <property type="term" value="F:protein serine/threonine kinase activity"/>
    <property type="evidence" value="ECO:0007669"/>
    <property type="project" value="UniProtKB-KW"/>
</dbReference>
<dbReference type="Gene3D" id="3.30.200.20">
    <property type="entry name" value="Phosphorylase Kinase, domain 1"/>
    <property type="match status" value="1"/>
</dbReference>
<dbReference type="SUPFAM" id="SSF56112">
    <property type="entry name" value="Protein kinase-like (PK-like)"/>
    <property type="match status" value="1"/>
</dbReference>
<dbReference type="GO" id="GO:0005737">
    <property type="term" value="C:cytoplasm"/>
    <property type="evidence" value="ECO:0007669"/>
    <property type="project" value="TreeGrafter"/>
</dbReference>
<comment type="catalytic activity">
    <reaction evidence="9">
        <text>L-threonyl-[protein] + ATP = O-phospho-L-threonyl-[protein] + ADP + H(+)</text>
        <dbReference type="Rhea" id="RHEA:46608"/>
        <dbReference type="Rhea" id="RHEA-COMP:11060"/>
        <dbReference type="Rhea" id="RHEA-COMP:11605"/>
        <dbReference type="ChEBI" id="CHEBI:15378"/>
        <dbReference type="ChEBI" id="CHEBI:30013"/>
        <dbReference type="ChEBI" id="CHEBI:30616"/>
        <dbReference type="ChEBI" id="CHEBI:61977"/>
        <dbReference type="ChEBI" id="CHEBI:456216"/>
        <dbReference type="EC" id="2.7.12.1"/>
    </reaction>
</comment>
<dbReference type="InterPro" id="IPR008271">
    <property type="entry name" value="Ser/Thr_kinase_AS"/>
</dbReference>
<dbReference type="PANTHER" id="PTHR24058">
    <property type="entry name" value="DUAL SPECIFICITY PROTEIN KINASE"/>
    <property type="match status" value="1"/>
</dbReference>
<gene>
    <name evidence="14" type="ORF">AALO_G00221500</name>
</gene>
<feature type="region of interest" description="Disordered" evidence="12">
    <location>
        <begin position="593"/>
        <end position="612"/>
    </location>
</feature>
<dbReference type="PROSITE" id="PS00107">
    <property type="entry name" value="PROTEIN_KINASE_ATP"/>
    <property type="match status" value="1"/>
</dbReference>
<proteinExistence type="inferred from homology"/>